<dbReference type="Proteomes" id="UP000887577">
    <property type="component" value="Unplaced"/>
</dbReference>
<dbReference type="EC" id="2.7.7.7" evidence="2"/>
<dbReference type="GO" id="GO:0006260">
    <property type="term" value="P:DNA replication"/>
    <property type="evidence" value="ECO:0007669"/>
    <property type="project" value="UniProtKB-KW"/>
</dbReference>
<dbReference type="GO" id="GO:0042575">
    <property type="term" value="C:DNA polymerase complex"/>
    <property type="evidence" value="ECO:0007669"/>
    <property type="project" value="UniProtKB-ARBA"/>
</dbReference>
<evidence type="ECO:0000259" key="9">
    <source>
        <dbReference type="Pfam" id="PF03175"/>
    </source>
</evidence>
<dbReference type="InterPro" id="IPR004868">
    <property type="entry name" value="DNA-dir_DNA_pol_B_mt/vir"/>
</dbReference>
<dbReference type="GO" id="GO:0003887">
    <property type="term" value="F:DNA-directed DNA polymerase activity"/>
    <property type="evidence" value="ECO:0007669"/>
    <property type="project" value="UniProtKB-KW"/>
</dbReference>
<evidence type="ECO:0000256" key="3">
    <source>
        <dbReference type="ARBA" id="ARBA00022679"/>
    </source>
</evidence>
<keyword evidence="3" id="KW-0808">Transferase</keyword>
<keyword evidence="7" id="KW-0238">DNA-binding</keyword>
<organism evidence="10 11">
    <name type="scientific">Panagrolaimus superbus</name>
    <dbReference type="NCBI Taxonomy" id="310955"/>
    <lineage>
        <taxon>Eukaryota</taxon>
        <taxon>Metazoa</taxon>
        <taxon>Ecdysozoa</taxon>
        <taxon>Nematoda</taxon>
        <taxon>Chromadorea</taxon>
        <taxon>Rhabditida</taxon>
        <taxon>Tylenchina</taxon>
        <taxon>Panagrolaimomorpha</taxon>
        <taxon>Panagrolaimoidea</taxon>
        <taxon>Panagrolaimidae</taxon>
        <taxon>Panagrolaimus</taxon>
    </lineage>
</organism>
<accession>A0A914YYF1</accession>
<dbReference type="Gene3D" id="3.40.960.10">
    <property type="entry name" value="VSR Endonuclease"/>
    <property type="match status" value="1"/>
</dbReference>
<dbReference type="SUPFAM" id="SSF53098">
    <property type="entry name" value="Ribonuclease H-like"/>
    <property type="match status" value="1"/>
</dbReference>
<evidence type="ECO:0000256" key="2">
    <source>
        <dbReference type="ARBA" id="ARBA00012417"/>
    </source>
</evidence>
<keyword evidence="4" id="KW-0548">Nucleotidyltransferase</keyword>
<dbReference type="InterPro" id="IPR043502">
    <property type="entry name" value="DNA/RNA_pol_sf"/>
</dbReference>
<dbReference type="Pfam" id="PF03175">
    <property type="entry name" value="DNA_pol_B_2"/>
    <property type="match status" value="2"/>
</dbReference>
<evidence type="ECO:0000256" key="5">
    <source>
        <dbReference type="ARBA" id="ARBA00022705"/>
    </source>
</evidence>
<dbReference type="InterPro" id="IPR036397">
    <property type="entry name" value="RNaseH_sf"/>
</dbReference>
<comment type="similarity">
    <text evidence="1">Belongs to the DNA polymerase type-B family.</text>
</comment>
<reference evidence="11" key="1">
    <citation type="submission" date="2022-11" db="UniProtKB">
        <authorList>
            <consortium name="WormBaseParasite"/>
        </authorList>
    </citation>
    <scope>IDENTIFICATION</scope>
</reference>
<evidence type="ECO:0000256" key="8">
    <source>
        <dbReference type="ARBA" id="ARBA00049244"/>
    </source>
</evidence>
<evidence type="ECO:0000256" key="1">
    <source>
        <dbReference type="ARBA" id="ARBA00005755"/>
    </source>
</evidence>
<dbReference type="WBParaSite" id="PSU_v2.g4667.t1">
    <property type="protein sequence ID" value="PSU_v2.g4667.t1"/>
    <property type="gene ID" value="PSU_v2.g4667"/>
</dbReference>
<feature type="domain" description="DNA-directed DNA polymerase family B mitochondria/virus" evidence="9">
    <location>
        <begin position="948"/>
        <end position="1171"/>
    </location>
</feature>
<keyword evidence="6" id="KW-0239">DNA-directed DNA polymerase</keyword>
<protein>
    <recommendedName>
        <fullName evidence="2">DNA-directed DNA polymerase</fullName>
        <ecNumber evidence="2">2.7.7.7</ecNumber>
    </recommendedName>
</protein>
<evidence type="ECO:0000256" key="7">
    <source>
        <dbReference type="ARBA" id="ARBA00023125"/>
    </source>
</evidence>
<dbReference type="Gene3D" id="3.30.420.10">
    <property type="entry name" value="Ribonuclease H-like superfamily/Ribonuclease H"/>
    <property type="match status" value="1"/>
</dbReference>
<keyword evidence="5" id="KW-0235">DNA replication</keyword>
<dbReference type="SUPFAM" id="SSF56672">
    <property type="entry name" value="DNA/RNA polymerases"/>
    <property type="match status" value="1"/>
</dbReference>
<dbReference type="PANTHER" id="PTHR33568">
    <property type="entry name" value="DNA POLYMERASE"/>
    <property type="match status" value="1"/>
</dbReference>
<evidence type="ECO:0000256" key="6">
    <source>
        <dbReference type="ARBA" id="ARBA00022932"/>
    </source>
</evidence>
<evidence type="ECO:0000256" key="4">
    <source>
        <dbReference type="ARBA" id="ARBA00022695"/>
    </source>
</evidence>
<evidence type="ECO:0000313" key="11">
    <source>
        <dbReference type="WBParaSite" id="PSU_v2.g4667.t1"/>
    </source>
</evidence>
<comment type="catalytic activity">
    <reaction evidence="8">
        <text>DNA(n) + a 2'-deoxyribonucleoside 5'-triphosphate = DNA(n+1) + diphosphate</text>
        <dbReference type="Rhea" id="RHEA:22508"/>
        <dbReference type="Rhea" id="RHEA-COMP:17339"/>
        <dbReference type="Rhea" id="RHEA-COMP:17340"/>
        <dbReference type="ChEBI" id="CHEBI:33019"/>
        <dbReference type="ChEBI" id="CHEBI:61560"/>
        <dbReference type="ChEBI" id="CHEBI:173112"/>
        <dbReference type="EC" id="2.7.7.7"/>
    </reaction>
</comment>
<feature type="domain" description="DNA-directed DNA polymerase family B mitochondria/virus" evidence="9">
    <location>
        <begin position="582"/>
        <end position="814"/>
    </location>
</feature>
<evidence type="ECO:0000313" key="10">
    <source>
        <dbReference type="Proteomes" id="UP000887577"/>
    </source>
</evidence>
<name>A0A914YYF1_9BILA</name>
<dbReference type="GO" id="GO:0003677">
    <property type="term" value="F:DNA binding"/>
    <property type="evidence" value="ECO:0007669"/>
    <property type="project" value="UniProtKB-KW"/>
</dbReference>
<dbReference type="InterPro" id="IPR012337">
    <property type="entry name" value="RNaseH-like_sf"/>
</dbReference>
<dbReference type="PANTHER" id="PTHR33568:SF3">
    <property type="entry name" value="DNA-DIRECTED DNA POLYMERASE"/>
    <property type="match status" value="1"/>
</dbReference>
<keyword evidence="10" id="KW-1185">Reference proteome</keyword>
<sequence length="1392" mass="161356">MAAKRAKKDESLSKRNGLFHYKHDLRHDISPFVNTFRSYIYESRSDKNCHKVRDMKNEVDVLRQIMNMKNSAPRFFDLDKAEKDIMEIAGINQDGSPVCPETQMENCCKFLQEYTGKEIVGYYFHEGHDRPKYVSDSYVGDFNLILIKMKTGKFATASRFNIFNKDGKYFCPACRKFIKQSSTHTSSCKIRCRHCFGMGKDFPCPQELEDGHWLKCNSCRFEFKSQKCFEQHLVTACHKKVLCEKCNKPSSTRPGDHICYSSFCEKCSLIHPVNVPEKNLNYCYIKPVKLVLQRDFKRVIKIVYDIETHPIFISEIPKKTTSFRHPDEFDRESLEGENEYIGTDDEFDDEDNGVQNQSQCESVGLSNIRIDSDDESINVDSADESIHVDSDDESIHVDSDDESIHVDSDDESIHVSDGLESVVQNTQVDTESNIGDPKSPGESIYMSKLGTHNDEIMPDTHIHDFARPTQWNGPEIDEFGIVDYELADDEAADNFETQWDYEMNMKSTYRHEANLLCAKIRCSDCFDVVTDDYTCDYCPHTTVSFTTVPGTEGAQEVENVCEEFKKYLIDLTELKGIAGIYCFAHNAARFDTHLVIKSFIDDSYYPDNLIMKGNSIIQTSFYGDQIATRIHFRDTYRLIPVALKAFQKTFELPEDIVKFDFPHLYNRPEFYEEVLDSLPDIEYFGFMEMKEEDQKVFKAKYDRICQEMMEKGEKYRLPEQLLKYCLQDVEVLYQGFLTHCTNLNEITKEKVDAIDLSKPGKGLGKNSDLKYFDLVLRGSTIASLALYIFRLKYLKWETVALVPETGYQQNINQSKLAIAYMDWLVHTKQAAIIKHRDNNGEEKIGDMYVDGFDSINNTVYQVMGCQWHGCIKCKQANRSSIQWNGKSANELYEETVRKQKKLQNILNLHYYRNYKLVELWECDISAERKLNPDLDTFIKEHDDTSPINLRQTLTGGRTGPLILEAEASDEWEIKYFDICSLYPYINFVTRYPIKHPEIRYQVPAYKNHWEVPQYAMVKCKILAPKNLTLPIIPKKHRGQLLFPLCGRCPDLFFDKNEEKVSCPHTDAERAFVVETTSMELKYAMENGYKCLQIFHVLEYAEGSDNLFKGYVREFLKTKIEASHPPPGYETNPEIRRRFQDLYQTIYGIDIGDSLWGKFSMGTFEEKMVVSNGDLFKYMADPTIYDLTYHQVTEDTMMIRYKTDSNYSFAPNVNLVVSLWTTAAAKLHLYRFMKCLELDKILKGEENNPLKAGELLGEMTDEMPSKIITHYRSGGAKQYYLKYKDKKTGEEGTSCKLRGIIANAETEKEITYDTMEYDPSNVVTLKHTTIGPHHDFSILTRNTTKIYRTTCKKGIIWEKNVFPYGWDFEADAYMAPWNPQTDNFEVTLNAFTF</sequence>
<proteinExistence type="inferred from homology"/>
<dbReference type="GO" id="GO:0000166">
    <property type="term" value="F:nucleotide binding"/>
    <property type="evidence" value="ECO:0007669"/>
    <property type="project" value="InterPro"/>
</dbReference>